<name>A0A7C9MRK3_9DEIO</name>
<protein>
    <submittedName>
        <fullName evidence="1">Uncharacterized protein</fullName>
    </submittedName>
</protein>
<dbReference type="InterPro" id="IPR007815">
    <property type="entry name" value="Emycin_Estase"/>
</dbReference>
<evidence type="ECO:0000313" key="2">
    <source>
        <dbReference type="Proteomes" id="UP000483286"/>
    </source>
</evidence>
<dbReference type="SUPFAM" id="SSF159501">
    <property type="entry name" value="EreA/ChaN-like"/>
    <property type="match status" value="1"/>
</dbReference>
<accession>A0A7C9MRK3</accession>
<keyword evidence="2" id="KW-1185">Reference proteome</keyword>
<organism evidence="1 2">
    <name type="scientific">Deinococcus arboris</name>
    <dbReference type="NCBI Taxonomy" id="2682977"/>
    <lineage>
        <taxon>Bacteria</taxon>
        <taxon>Thermotogati</taxon>
        <taxon>Deinococcota</taxon>
        <taxon>Deinococci</taxon>
        <taxon>Deinococcales</taxon>
        <taxon>Deinococcaceae</taxon>
        <taxon>Deinococcus</taxon>
    </lineage>
</organism>
<comment type="caution">
    <text evidence="1">The sequence shown here is derived from an EMBL/GenBank/DDBJ whole genome shotgun (WGS) entry which is preliminary data.</text>
</comment>
<dbReference type="AlphaFoldDB" id="A0A7C9MRK3"/>
<evidence type="ECO:0000313" key="1">
    <source>
        <dbReference type="EMBL" id="MVN87304.1"/>
    </source>
</evidence>
<dbReference type="GO" id="GO:0046677">
    <property type="term" value="P:response to antibiotic"/>
    <property type="evidence" value="ECO:0007669"/>
    <property type="project" value="InterPro"/>
</dbReference>
<dbReference type="Gene3D" id="3.40.1660.10">
    <property type="entry name" value="EreA-like (biosynthetic domain)"/>
    <property type="match status" value="1"/>
</dbReference>
<reference evidence="1 2" key="1">
    <citation type="submission" date="2019-12" db="EMBL/GenBank/DDBJ databases">
        <title>Deinococcus sp. HMF7620 Genome sequencing and assembly.</title>
        <authorList>
            <person name="Kang H."/>
            <person name="Kim H."/>
            <person name="Joh K."/>
        </authorList>
    </citation>
    <scope>NUCLEOTIDE SEQUENCE [LARGE SCALE GENOMIC DNA]</scope>
    <source>
        <strain evidence="1 2">HMF7620</strain>
    </source>
</reference>
<sequence>MAVNPDFAGSPAAGWVLREALGQGYSAVGALTGQGTFRARTLEGAGRPVTALSLGRPQPYQTDTLFLGQSAGLFHTQDHPHPGPRRFLGGFYGTQRAAAQPELFEMNRPLSDFDQMRWFPQTTAARGLPE</sequence>
<dbReference type="Pfam" id="PF05139">
    <property type="entry name" value="Erythro_esteras"/>
    <property type="match status" value="1"/>
</dbReference>
<dbReference type="Proteomes" id="UP000483286">
    <property type="component" value="Unassembled WGS sequence"/>
</dbReference>
<proteinExistence type="predicted"/>
<gene>
    <name evidence="1" type="ORF">GO986_11025</name>
</gene>
<dbReference type="EMBL" id="WQLB01000013">
    <property type="protein sequence ID" value="MVN87304.1"/>
    <property type="molecule type" value="Genomic_DNA"/>
</dbReference>